<dbReference type="AlphaFoldDB" id="M1A569"/>
<evidence type="ECO:0000313" key="2">
    <source>
        <dbReference type="Proteomes" id="UP000011115"/>
    </source>
</evidence>
<dbReference type="PaxDb" id="4113-PGSC0003DMT400014965"/>
<reference evidence="1" key="2">
    <citation type="submission" date="2015-06" db="UniProtKB">
        <authorList>
            <consortium name="EnsemblPlants"/>
        </authorList>
    </citation>
    <scope>IDENTIFICATION</scope>
    <source>
        <strain evidence="1">DM1-3 516 R44</strain>
    </source>
</reference>
<proteinExistence type="predicted"/>
<dbReference type="Proteomes" id="UP000011115">
    <property type="component" value="Unassembled WGS sequence"/>
</dbReference>
<dbReference type="Gramene" id="PGSC0003DMT400014965">
    <property type="protein sequence ID" value="PGSC0003DMT400014965"/>
    <property type="gene ID" value="PGSC0003DMG401005842"/>
</dbReference>
<sequence length="60" mass="6953">MNKESLQNSCMFSSSQQTVNYQDLFEFCREANFNFTLRIATPFSICRGISLQNNSYNQGK</sequence>
<dbReference type="HOGENOM" id="CLU_2946266_0_0_1"/>
<accession>M1A569</accession>
<evidence type="ECO:0000313" key="1">
    <source>
        <dbReference type="EnsemblPlants" id="PGSC0003DMT400014965"/>
    </source>
</evidence>
<organism evidence="1 2">
    <name type="scientific">Solanum tuberosum</name>
    <name type="common">Potato</name>
    <dbReference type="NCBI Taxonomy" id="4113"/>
    <lineage>
        <taxon>Eukaryota</taxon>
        <taxon>Viridiplantae</taxon>
        <taxon>Streptophyta</taxon>
        <taxon>Embryophyta</taxon>
        <taxon>Tracheophyta</taxon>
        <taxon>Spermatophyta</taxon>
        <taxon>Magnoliopsida</taxon>
        <taxon>eudicotyledons</taxon>
        <taxon>Gunneridae</taxon>
        <taxon>Pentapetalae</taxon>
        <taxon>asterids</taxon>
        <taxon>lamiids</taxon>
        <taxon>Solanales</taxon>
        <taxon>Solanaceae</taxon>
        <taxon>Solanoideae</taxon>
        <taxon>Solaneae</taxon>
        <taxon>Solanum</taxon>
    </lineage>
</organism>
<dbReference type="EnsemblPlants" id="PGSC0003DMT400014965">
    <property type="protein sequence ID" value="PGSC0003DMT400014965"/>
    <property type="gene ID" value="PGSC0003DMG401005842"/>
</dbReference>
<keyword evidence="2" id="KW-1185">Reference proteome</keyword>
<protein>
    <submittedName>
        <fullName evidence="1">Uncharacterized protein</fullName>
    </submittedName>
</protein>
<reference evidence="2" key="1">
    <citation type="journal article" date="2011" name="Nature">
        <title>Genome sequence and analysis of the tuber crop potato.</title>
        <authorList>
            <consortium name="The Potato Genome Sequencing Consortium"/>
        </authorList>
    </citation>
    <scope>NUCLEOTIDE SEQUENCE [LARGE SCALE GENOMIC DNA]</scope>
    <source>
        <strain evidence="2">cv. DM1-3 516 R44</strain>
    </source>
</reference>
<name>M1A569_SOLTU</name>
<dbReference type="InParanoid" id="M1A569"/>